<dbReference type="EMBL" id="JBHSTE010000001">
    <property type="protein sequence ID" value="MFC6331870.1"/>
    <property type="molecule type" value="Genomic_DNA"/>
</dbReference>
<dbReference type="InterPro" id="IPR035396">
    <property type="entry name" value="Bac_rhamnosid6H"/>
</dbReference>
<dbReference type="Pfam" id="PF17390">
    <property type="entry name" value="Bac_rhamnosid_C"/>
    <property type="match status" value="1"/>
</dbReference>
<dbReference type="InterPro" id="IPR035398">
    <property type="entry name" value="Bac_rhamnosid_C"/>
</dbReference>
<evidence type="ECO:0000259" key="2">
    <source>
        <dbReference type="Pfam" id="PF17390"/>
    </source>
</evidence>
<dbReference type="InterPro" id="IPR008928">
    <property type="entry name" value="6-hairpin_glycosidase_sf"/>
</dbReference>
<dbReference type="RefSeq" id="WP_379231545.1">
    <property type="nucleotide sequence ID" value="NZ_JBHSTE010000001.1"/>
</dbReference>
<feature type="domain" description="Alpha-L-rhamnosidase C-terminal" evidence="2">
    <location>
        <begin position="500"/>
        <end position="556"/>
    </location>
</feature>
<proteinExistence type="predicted"/>
<protein>
    <submittedName>
        <fullName evidence="3">Alpha-L-rhamnosidase C-terminal domain-containing protein</fullName>
    </submittedName>
</protein>
<dbReference type="SUPFAM" id="SSF48208">
    <property type="entry name" value="Six-hairpin glycosidases"/>
    <property type="match status" value="1"/>
</dbReference>
<gene>
    <name evidence="3" type="ORF">ACFP56_04480</name>
</gene>
<dbReference type="Gene3D" id="1.50.10.10">
    <property type="match status" value="1"/>
</dbReference>
<feature type="domain" description="Alpha-L-rhamnosidase six-hairpin glycosidase" evidence="1">
    <location>
        <begin position="175"/>
        <end position="372"/>
    </location>
</feature>
<dbReference type="Pfam" id="PF17389">
    <property type="entry name" value="Bac_rhamnosid6H"/>
    <property type="match status" value="1"/>
</dbReference>
<organism evidence="3 4">
    <name type="scientific">Paenibacillus septentrionalis</name>
    <dbReference type="NCBI Taxonomy" id="429342"/>
    <lineage>
        <taxon>Bacteria</taxon>
        <taxon>Bacillati</taxon>
        <taxon>Bacillota</taxon>
        <taxon>Bacilli</taxon>
        <taxon>Bacillales</taxon>
        <taxon>Paenibacillaceae</taxon>
        <taxon>Paenibacillus</taxon>
    </lineage>
</organism>
<dbReference type="PANTHER" id="PTHR34987:SF6">
    <property type="entry name" value="ALPHA-L-RHAMNOSIDASE SIX-HAIRPIN GLYCOSIDASE DOMAIN-CONTAINING PROTEIN"/>
    <property type="match status" value="1"/>
</dbReference>
<evidence type="ECO:0000313" key="4">
    <source>
        <dbReference type="Proteomes" id="UP001596233"/>
    </source>
</evidence>
<reference evidence="4" key="1">
    <citation type="journal article" date="2019" name="Int. J. Syst. Evol. Microbiol.">
        <title>The Global Catalogue of Microorganisms (GCM) 10K type strain sequencing project: providing services to taxonomists for standard genome sequencing and annotation.</title>
        <authorList>
            <consortium name="The Broad Institute Genomics Platform"/>
            <consortium name="The Broad Institute Genome Sequencing Center for Infectious Disease"/>
            <person name="Wu L."/>
            <person name="Ma J."/>
        </authorList>
    </citation>
    <scope>NUCLEOTIDE SEQUENCE [LARGE SCALE GENOMIC DNA]</scope>
    <source>
        <strain evidence="4">PCU 280</strain>
    </source>
</reference>
<dbReference type="InterPro" id="IPR012341">
    <property type="entry name" value="6hp_glycosidase-like_sf"/>
</dbReference>
<dbReference type="Gene3D" id="2.60.420.10">
    <property type="entry name" value="Maltose phosphorylase, domain 3"/>
    <property type="match status" value="1"/>
</dbReference>
<evidence type="ECO:0000313" key="3">
    <source>
        <dbReference type="EMBL" id="MFC6331870.1"/>
    </source>
</evidence>
<dbReference type="Proteomes" id="UP001596233">
    <property type="component" value="Unassembled WGS sequence"/>
</dbReference>
<sequence>MMNHVKQRMSSIDPRTRAYVEPTRIVWTSGVNQYSEVLHAERLLEGNSGQITKEAPNACLLTNKGVPASILLDYGTELHGGVRIAVVEGTVPDRNARIRVRFGESAMEAMSELGGEQNATNHHAARDSVIDVSLLGATEFGTTGFRFVRIDLLSEGTLQLQAVQAIFVYRDLEYKGSFQCSDPLLNQIWETGAYTVHLNMQEFLWDGIKRDRMVWTGDMHPEVATICAVFGEQEVVPDSMDFKRDRSPLPMFMDMPTYSIWWLLVQHDWYMQHGNLAYLMEQQDYITGLLKELSTKVAEDGTIDVFRPFLDWPASSNPEGVTAGVHALFVLAMQAGARLCSIFDEQESVALCKQLENRLRAHIPHHAYSKQAAALQALAGLIDAKTANEEVIAPNAPSGYSTFYGYYMLQARALAGDIQGCIDSIRSYWGGMLSLGATTFWEDFDIAWLENAARIDELTPPDKVDVHGTYGGYCYQGYRHSLCHGWASGPTAWLSEFVLGISSAEPGFGKVKIKPNLGDLQWAEGSYPTPHGPIHVRHELLPSGEVQSTYNVPEGIEVVG</sequence>
<accession>A0ABW1V299</accession>
<keyword evidence="4" id="KW-1185">Reference proteome</keyword>
<dbReference type="PANTHER" id="PTHR34987">
    <property type="entry name" value="C, PUTATIVE (AFU_ORTHOLOGUE AFUA_3G02880)-RELATED"/>
    <property type="match status" value="1"/>
</dbReference>
<evidence type="ECO:0000259" key="1">
    <source>
        <dbReference type="Pfam" id="PF17389"/>
    </source>
</evidence>
<comment type="caution">
    <text evidence="3">The sequence shown here is derived from an EMBL/GenBank/DDBJ whole genome shotgun (WGS) entry which is preliminary data.</text>
</comment>
<name>A0ABW1V299_9BACL</name>